<feature type="transmembrane region" description="Helical" evidence="2">
    <location>
        <begin position="186"/>
        <end position="214"/>
    </location>
</feature>
<reference evidence="4 5" key="1">
    <citation type="submission" date="2022-05" db="EMBL/GenBank/DDBJ databases">
        <title>Identification of Peptoniphilus vaginalis-like Bacteria, Peptoniphilus septimus sp. nov. from Blood Cultures in a Cervical Cancer Patient receiving Chemotherapy: Case and Implications.</title>
        <authorList>
            <person name="Zhan X.-Y."/>
        </authorList>
    </citation>
    <scope>NUCLEOTIDE SEQUENCE [LARGE SCALE GENOMIC DNA]</scope>
    <source>
        <strain evidence="4 5">SAHP1</strain>
    </source>
</reference>
<feature type="region of interest" description="Disordered" evidence="1">
    <location>
        <begin position="141"/>
        <end position="161"/>
    </location>
</feature>
<keyword evidence="2" id="KW-0472">Membrane</keyword>
<dbReference type="InterPro" id="IPR026870">
    <property type="entry name" value="Zinc_ribbon_dom"/>
</dbReference>
<protein>
    <submittedName>
        <fullName evidence="4">Zinc ribbon domain-containing protein</fullName>
    </submittedName>
</protein>
<evidence type="ECO:0000313" key="5">
    <source>
        <dbReference type="Proteomes" id="UP001056218"/>
    </source>
</evidence>
<evidence type="ECO:0000259" key="3">
    <source>
        <dbReference type="Pfam" id="PF13240"/>
    </source>
</evidence>
<dbReference type="RefSeq" id="WP_250342609.1">
    <property type="nucleotide sequence ID" value="NZ_CP097885.1"/>
</dbReference>
<dbReference type="Pfam" id="PF13240">
    <property type="entry name" value="Zn_Ribbon_1"/>
    <property type="match status" value="1"/>
</dbReference>
<accession>A0ABY4TQU0</accession>
<sequence length="218" mass="25023">MFCIKCGNRLDEHMKFCDQCGAPVPVDPDKLEAKKENLKEFKPPIIDEDPMDLVPEEFEEKPSESEKVKEEIAEEIKEDLSLSRESQKEDLFKEEKVEKVEIVEAPKILDAPLDETVKVPEILDREEDKNPPKLEVHKEIIRPSEDLKENSSQKQRVKEEKPYKEDFTYNKKENYNGEAGLSPVKIIALVFMIVTGIASVTTILAFFGFFFSFIGGLL</sequence>
<keyword evidence="2" id="KW-0812">Transmembrane</keyword>
<proteinExistence type="predicted"/>
<feature type="domain" description="Zinc-ribbon" evidence="3">
    <location>
        <begin position="2"/>
        <end position="24"/>
    </location>
</feature>
<evidence type="ECO:0000313" key="4">
    <source>
        <dbReference type="EMBL" id="URN42253.1"/>
    </source>
</evidence>
<evidence type="ECO:0000256" key="2">
    <source>
        <dbReference type="SAM" id="Phobius"/>
    </source>
</evidence>
<dbReference type="Proteomes" id="UP001056218">
    <property type="component" value="Chromosome"/>
</dbReference>
<organism evidence="4 5">
    <name type="scientific">Peptoniphilus genitalis</name>
    <dbReference type="NCBI Taxonomy" id="3036303"/>
    <lineage>
        <taxon>Bacteria</taxon>
        <taxon>Bacillati</taxon>
        <taxon>Bacillota</taxon>
        <taxon>Tissierellia</taxon>
        <taxon>Tissierellales</taxon>
        <taxon>Peptoniphilaceae</taxon>
        <taxon>Peptoniphilus</taxon>
    </lineage>
</organism>
<keyword evidence="2" id="KW-1133">Transmembrane helix</keyword>
<gene>
    <name evidence="4" type="ORF">M9426_04515</name>
</gene>
<evidence type="ECO:0000256" key="1">
    <source>
        <dbReference type="SAM" id="MobiDB-lite"/>
    </source>
</evidence>
<dbReference type="EMBL" id="CP097885">
    <property type="protein sequence ID" value="URN42253.1"/>
    <property type="molecule type" value="Genomic_DNA"/>
</dbReference>
<name>A0ABY4TQU0_9FIRM</name>
<keyword evidence="5" id="KW-1185">Reference proteome</keyword>